<keyword evidence="3" id="KW-0804">Transcription</keyword>
<dbReference type="InterPro" id="IPR014757">
    <property type="entry name" value="Tscrpt_reg_IclR_C"/>
</dbReference>
<evidence type="ECO:0000259" key="4">
    <source>
        <dbReference type="PROSITE" id="PS51077"/>
    </source>
</evidence>
<dbReference type="Pfam" id="PF09339">
    <property type="entry name" value="HTH_IclR"/>
    <property type="match status" value="1"/>
</dbReference>
<organism evidence="6 7">
    <name type="scientific">Nocardia jiangxiensis</name>
    <dbReference type="NCBI Taxonomy" id="282685"/>
    <lineage>
        <taxon>Bacteria</taxon>
        <taxon>Bacillati</taxon>
        <taxon>Actinomycetota</taxon>
        <taxon>Actinomycetes</taxon>
        <taxon>Mycobacteriales</taxon>
        <taxon>Nocardiaceae</taxon>
        <taxon>Nocardia</taxon>
    </lineage>
</organism>
<accession>A0ABW6RX69</accession>
<evidence type="ECO:0000256" key="1">
    <source>
        <dbReference type="ARBA" id="ARBA00023015"/>
    </source>
</evidence>
<name>A0ABW6RX69_9NOCA</name>
<proteinExistence type="predicted"/>
<evidence type="ECO:0000313" key="7">
    <source>
        <dbReference type="Proteomes" id="UP001601992"/>
    </source>
</evidence>
<dbReference type="PANTHER" id="PTHR30136">
    <property type="entry name" value="HELIX-TURN-HELIX TRANSCRIPTIONAL REGULATOR, ICLR FAMILY"/>
    <property type="match status" value="1"/>
</dbReference>
<feature type="domain" description="IclR-ED" evidence="5">
    <location>
        <begin position="70"/>
        <end position="252"/>
    </location>
</feature>
<dbReference type="Proteomes" id="UP001601992">
    <property type="component" value="Unassembled WGS sequence"/>
</dbReference>
<evidence type="ECO:0000256" key="2">
    <source>
        <dbReference type="ARBA" id="ARBA00023125"/>
    </source>
</evidence>
<dbReference type="PROSITE" id="PS51077">
    <property type="entry name" value="HTH_ICLR"/>
    <property type="match status" value="1"/>
</dbReference>
<dbReference type="InterPro" id="IPR029016">
    <property type="entry name" value="GAF-like_dom_sf"/>
</dbReference>
<keyword evidence="1" id="KW-0805">Transcription regulation</keyword>
<dbReference type="InterPro" id="IPR036388">
    <property type="entry name" value="WH-like_DNA-bd_sf"/>
</dbReference>
<sequence length="257" mass="26853">MTAPDKTAGALDRGLAMLEHLGAVRTSSAVDLANALGLSRSTTYRLIDRLKEKDWLATDSGTGLLRLGPAAARLSAAAVASVDLRDIAIPALRALRDVTQETVSLAVPNGLNMVFVHRERGPRPVAVSDELGTSRPLHCTSVGRAYLSALPPDRVDAVLDDLVASDASPVDASTVAGLRREIEATRARGWSQDLREFDESSCCAGAPIRDHTGAPIAAISVAGVAERMERIIGEVGPLVAETAAKLSAELGYSAAAQ</sequence>
<dbReference type="SMART" id="SM00346">
    <property type="entry name" value="HTH_ICLR"/>
    <property type="match status" value="1"/>
</dbReference>
<evidence type="ECO:0000259" key="5">
    <source>
        <dbReference type="PROSITE" id="PS51078"/>
    </source>
</evidence>
<protein>
    <submittedName>
        <fullName evidence="6">IclR family transcriptional regulator</fullName>
    </submittedName>
</protein>
<evidence type="ECO:0000256" key="3">
    <source>
        <dbReference type="ARBA" id="ARBA00023163"/>
    </source>
</evidence>
<dbReference type="EMBL" id="JBIAQY010000004">
    <property type="protein sequence ID" value="MFF3568612.1"/>
    <property type="molecule type" value="Genomic_DNA"/>
</dbReference>
<gene>
    <name evidence="6" type="ORF">ACFYXQ_12640</name>
</gene>
<dbReference type="InterPro" id="IPR005471">
    <property type="entry name" value="Tscrpt_reg_IclR_N"/>
</dbReference>
<feature type="domain" description="HTH iclR-type" evidence="4">
    <location>
        <begin position="8"/>
        <end position="69"/>
    </location>
</feature>
<dbReference type="RefSeq" id="WP_387403577.1">
    <property type="nucleotide sequence ID" value="NZ_JBIAQY010000004.1"/>
</dbReference>
<dbReference type="Pfam" id="PF01614">
    <property type="entry name" value="IclR_C"/>
    <property type="match status" value="1"/>
</dbReference>
<keyword evidence="7" id="KW-1185">Reference proteome</keyword>
<dbReference type="SUPFAM" id="SSF46785">
    <property type="entry name" value="Winged helix' DNA-binding domain"/>
    <property type="match status" value="1"/>
</dbReference>
<dbReference type="Gene3D" id="1.10.10.10">
    <property type="entry name" value="Winged helix-like DNA-binding domain superfamily/Winged helix DNA-binding domain"/>
    <property type="match status" value="1"/>
</dbReference>
<dbReference type="SUPFAM" id="SSF55781">
    <property type="entry name" value="GAF domain-like"/>
    <property type="match status" value="1"/>
</dbReference>
<dbReference type="Gene3D" id="3.30.450.40">
    <property type="match status" value="1"/>
</dbReference>
<dbReference type="InterPro" id="IPR050707">
    <property type="entry name" value="HTH_MetabolicPath_Reg"/>
</dbReference>
<evidence type="ECO:0000313" key="6">
    <source>
        <dbReference type="EMBL" id="MFF3568612.1"/>
    </source>
</evidence>
<reference evidence="6 7" key="1">
    <citation type="submission" date="2024-10" db="EMBL/GenBank/DDBJ databases">
        <title>The Natural Products Discovery Center: Release of the First 8490 Sequenced Strains for Exploring Actinobacteria Biosynthetic Diversity.</title>
        <authorList>
            <person name="Kalkreuter E."/>
            <person name="Kautsar S.A."/>
            <person name="Yang D."/>
            <person name="Bader C.D."/>
            <person name="Teijaro C.N."/>
            <person name="Fluegel L."/>
            <person name="Davis C.M."/>
            <person name="Simpson J.R."/>
            <person name="Lauterbach L."/>
            <person name="Steele A.D."/>
            <person name="Gui C."/>
            <person name="Meng S."/>
            <person name="Li G."/>
            <person name="Viehrig K."/>
            <person name="Ye F."/>
            <person name="Su P."/>
            <person name="Kiefer A.F."/>
            <person name="Nichols A."/>
            <person name="Cepeda A.J."/>
            <person name="Yan W."/>
            <person name="Fan B."/>
            <person name="Jiang Y."/>
            <person name="Adhikari A."/>
            <person name="Zheng C.-J."/>
            <person name="Schuster L."/>
            <person name="Cowan T.M."/>
            <person name="Smanski M.J."/>
            <person name="Chevrette M.G."/>
            <person name="De Carvalho L.P.S."/>
            <person name="Shen B."/>
        </authorList>
    </citation>
    <scope>NUCLEOTIDE SEQUENCE [LARGE SCALE GENOMIC DNA]</scope>
    <source>
        <strain evidence="6 7">NPDC002593</strain>
    </source>
</reference>
<keyword evidence="2" id="KW-0238">DNA-binding</keyword>
<dbReference type="PANTHER" id="PTHR30136:SF24">
    <property type="entry name" value="HTH-TYPE TRANSCRIPTIONAL REPRESSOR ALLR"/>
    <property type="match status" value="1"/>
</dbReference>
<comment type="caution">
    <text evidence="6">The sequence shown here is derived from an EMBL/GenBank/DDBJ whole genome shotgun (WGS) entry which is preliminary data.</text>
</comment>
<dbReference type="PROSITE" id="PS51078">
    <property type="entry name" value="ICLR_ED"/>
    <property type="match status" value="1"/>
</dbReference>
<dbReference type="InterPro" id="IPR036390">
    <property type="entry name" value="WH_DNA-bd_sf"/>
</dbReference>